<feature type="coiled-coil region" evidence="1">
    <location>
        <begin position="133"/>
        <end position="167"/>
    </location>
</feature>
<dbReference type="EMBL" id="JBBWRZ010000015">
    <property type="protein sequence ID" value="KAK8222654.1"/>
    <property type="molecule type" value="Genomic_DNA"/>
</dbReference>
<keyword evidence="3" id="KW-1185">Reference proteome</keyword>
<keyword evidence="1" id="KW-0175">Coiled coil</keyword>
<proteinExistence type="predicted"/>
<name>A0ABR1Y9J2_9PEZI</name>
<accession>A0ABR1Y9J2</accession>
<sequence>MPQQNESPPVIPRSSVSFATTLVTALRSASTLMLAAISSSAATTQGDGYLMTAMNKMAFRQVEVFKEEKVGGSTTVAALVTALRSVSTLMLAATASSAATSPVTARSLIRWQMREPKGAEHESPSKKLIVLCLKETVSKKVELEAELNKLRSNVAEQRAKFEAIRSASDSHPLAYSNQIDVKADPPSPEVPESPSKKLIVLWLKETVSKKRAKFEAIRSASDSHPLAYSHHNNHIDVNADPPSPEVPTRSASDATGAYLLFWVPRRVSFAHIGQRLMPTSSEEGIYDGVLRQEDRHSHPQAAKGEVNYATEVATPSTANTETKRKRVLGDIGFHTEAGFKKREG</sequence>
<evidence type="ECO:0000313" key="2">
    <source>
        <dbReference type="EMBL" id="KAK8222654.1"/>
    </source>
</evidence>
<protein>
    <submittedName>
        <fullName evidence="2">Uncharacterized protein</fullName>
    </submittedName>
</protein>
<dbReference type="Proteomes" id="UP001492380">
    <property type="component" value="Unassembled WGS sequence"/>
</dbReference>
<evidence type="ECO:0000256" key="1">
    <source>
        <dbReference type="SAM" id="Coils"/>
    </source>
</evidence>
<evidence type="ECO:0000313" key="3">
    <source>
        <dbReference type="Proteomes" id="UP001492380"/>
    </source>
</evidence>
<reference evidence="2 3" key="1">
    <citation type="submission" date="2024-04" db="EMBL/GenBank/DDBJ databases">
        <title>Phyllosticta paracitricarpa is synonymous to the EU quarantine fungus P. citricarpa based on phylogenomic analyses.</title>
        <authorList>
            <consortium name="Lawrence Berkeley National Laboratory"/>
            <person name="Van Ingen-Buijs V.A."/>
            <person name="Van Westerhoven A.C."/>
            <person name="Haridas S."/>
            <person name="Skiadas P."/>
            <person name="Martin F."/>
            <person name="Groenewald J.Z."/>
            <person name="Crous P.W."/>
            <person name="Seidl M.F."/>
        </authorList>
    </citation>
    <scope>NUCLEOTIDE SEQUENCE [LARGE SCALE GENOMIC DNA]</scope>
    <source>
        <strain evidence="2 3">CBS 123374</strain>
    </source>
</reference>
<organism evidence="2 3">
    <name type="scientific">Phyllosticta capitalensis</name>
    <dbReference type="NCBI Taxonomy" id="121624"/>
    <lineage>
        <taxon>Eukaryota</taxon>
        <taxon>Fungi</taxon>
        <taxon>Dikarya</taxon>
        <taxon>Ascomycota</taxon>
        <taxon>Pezizomycotina</taxon>
        <taxon>Dothideomycetes</taxon>
        <taxon>Dothideomycetes incertae sedis</taxon>
        <taxon>Botryosphaeriales</taxon>
        <taxon>Phyllostictaceae</taxon>
        <taxon>Phyllosticta</taxon>
    </lineage>
</organism>
<comment type="caution">
    <text evidence="2">The sequence shown here is derived from an EMBL/GenBank/DDBJ whole genome shotgun (WGS) entry which is preliminary data.</text>
</comment>
<gene>
    <name evidence="2" type="ORF">HDK90DRAFT_538098</name>
</gene>